<evidence type="ECO:0000313" key="2">
    <source>
        <dbReference type="Proteomes" id="UP000595140"/>
    </source>
</evidence>
<dbReference type="EMBL" id="OOIL02002581">
    <property type="protein sequence ID" value="VFQ83279.1"/>
    <property type="molecule type" value="Genomic_DNA"/>
</dbReference>
<reference evidence="1 2" key="1">
    <citation type="submission" date="2018-04" db="EMBL/GenBank/DDBJ databases">
        <authorList>
            <person name="Vogel A."/>
        </authorList>
    </citation>
    <scope>NUCLEOTIDE SEQUENCE [LARGE SCALE GENOMIC DNA]</scope>
</reference>
<accession>A0A484M3Y7</accession>
<name>A0A484M3Y7_9ASTE</name>
<organism evidence="1 2">
    <name type="scientific">Cuscuta campestris</name>
    <dbReference type="NCBI Taxonomy" id="132261"/>
    <lineage>
        <taxon>Eukaryota</taxon>
        <taxon>Viridiplantae</taxon>
        <taxon>Streptophyta</taxon>
        <taxon>Embryophyta</taxon>
        <taxon>Tracheophyta</taxon>
        <taxon>Spermatophyta</taxon>
        <taxon>Magnoliopsida</taxon>
        <taxon>eudicotyledons</taxon>
        <taxon>Gunneridae</taxon>
        <taxon>Pentapetalae</taxon>
        <taxon>asterids</taxon>
        <taxon>lamiids</taxon>
        <taxon>Solanales</taxon>
        <taxon>Convolvulaceae</taxon>
        <taxon>Cuscuteae</taxon>
        <taxon>Cuscuta</taxon>
        <taxon>Cuscuta subgen. Grammica</taxon>
        <taxon>Cuscuta sect. Cleistogrammica</taxon>
    </lineage>
</organism>
<protein>
    <submittedName>
        <fullName evidence="1">Uncharacterized protein</fullName>
    </submittedName>
</protein>
<proteinExistence type="predicted"/>
<sequence length="96" mass="11275">MRSVEPFRLNSDEQLIVDGQLKIAPEVQDPCLDEPILTEINLLMIDEIEDESARGDLQKEYELLFPLFEQHISDDFEKALWVIKEAIRFPFVKEKI</sequence>
<keyword evidence="2" id="KW-1185">Reference proteome</keyword>
<dbReference type="Proteomes" id="UP000595140">
    <property type="component" value="Unassembled WGS sequence"/>
</dbReference>
<evidence type="ECO:0000313" key="1">
    <source>
        <dbReference type="EMBL" id="VFQ83279.1"/>
    </source>
</evidence>
<gene>
    <name evidence="1" type="ORF">CCAM_LOCUS25055</name>
</gene>
<dbReference type="AlphaFoldDB" id="A0A484M3Y7"/>